<keyword evidence="9 16" id="KW-0547">Nucleotide-binding</keyword>
<dbReference type="NCBIfam" id="TIGR00671">
    <property type="entry name" value="baf"/>
    <property type="match status" value="1"/>
</dbReference>
<dbReference type="GO" id="GO:0004594">
    <property type="term" value="F:pantothenate kinase activity"/>
    <property type="evidence" value="ECO:0007669"/>
    <property type="project" value="UniProtKB-UniRule"/>
</dbReference>
<dbReference type="PANTHER" id="PTHR34265">
    <property type="entry name" value="TYPE III PANTOTHENATE KINASE"/>
    <property type="match status" value="1"/>
</dbReference>
<evidence type="ECO:0000313" key="17">
    <source>
        <dbReference type="EMBL" id="CUV56569.1"/>
    </source>
</evidence>
<feature type="binding site" evidence="16">
    <location>
        <position position="152"/>
    </location>
    <ligand>
        <name>ATP</name>
        <dbReference type="ChEBI" id="CHEBI:30616"/>
    </ligand>
</feature>
<comment type="cofactor">
    <cofactor evidence="16">
        <name>NH4(+)</name>
        <dbReference type="ChEBI" id="CHEBI:28938"/>
    </cofactor>
    <cofactor evidence="16">
        <name>K(+)</name>
        <dbReference type="ChEBI" id="CHEBI:29103"/>
    </cofactor>
    <text evidence="16">A monovalent cation. Ammonium or potassium.</text>
</comment>
<comment type="similarity">
    <text evidence="14 16">Belongs to the type III pantothenate kinase family.</text>
</comment>
<feature type="binding site" evidence="16">
    <location>
        <begin position="17"/>
        <end position="24"/>
    </location>
    <ligand>
        <name>ATP</name>
        <dbReference type="ChEBI" id="CHEBI:30616"/>
    </ligand>
</feature>
<dbReference type="EC" id="2.7.1.33" evidence="6 16"/>
<dbReference type="SUPFAM" id="SSF53067">
    <property type="entry name" value="Actin-like ATPase domain"/>
    <property type="match status" value="2"/>
</dbReference>
<dbReference type="UniPathway" id="UPA00241">
    <property type="reaction ID" value="UER00352"/>
</dbReference>
<dbReference type="CDD" id="cd24015">
    <property type="entry name" value="ASKHA_NBD_PanK-III"/>
    <property type="match status" value="1"/>
</dbReference>
<dbReference type="AlphaFoldDB" id="A0A0S4WYQ0"/>
<comment type="function">
    <text evidence="16">Catalyzes the phosphorylation of pantothenate (Pan), the first step in CoA biosynthesis.</text>
</comment>
<evidence type="ECO:0000256" key="2">
    <source>
        <dbReference type="ARBA" id="ARBA00001958"/>
    </source>
</evidence>
<reference evidence="17" key="1">
    <citation type="submission" date="2015-10" db="EMBL/GenBank/DDBJ databases">
        <authorList>
            <person name="Gilbert D.G."/>
        </authorList>
    </citation>
    <scope>NUCLEOTIDE SEQUENCE</scope>
    <source>
        <strain evidence="17">Phyl III-seqv23</strain>
    </source>
</reference>
<comment type="catalytic activity">
    <reaction evidence="1 16">
        <text>(R)-pantothenate + ATP = (R)-4'-phosphopantothenate + ADP + H(+)</text>
        <dbReference type="Rhea" id="RHEA:16373"/>
        <dbReference type="ChEBI" id="CHEBI:10986"/>
        <dbReference type="ChEBI" id="CHEBI:15378"/>
        <dbReference type="ChEBI" id="CHEBI:29032"/>
        <dbReference type="ChEBI" id="CHEBI:30616"/>
        <dbReference type="ChEBI" id="CHEBI:456216"/>
        <dbReference type="EC" id="2.7.1.33"/>
    </reaction>
</comment>
<evidence type="ECO:0000256" key="14">
    <source>
        <dbReference type="ARBA" id="ARBA00038036"/>
    </source>
</evidence>
<evidence type="ECO:0000256" key="13">
    <source>
        <dbReference type="ARBA" id="ARBA00022993"/>
    </source>
</evidence>
<reference evidence="18" key="2">
    <citation type="submission" date="2021-10" db="EMBL/GenBank/DDBJ databases">
        <title>Complete genome sequences of five Ralstonia solancearum strains isolated from sunflower.</title>
        <authorList>
            <person name="She X."/>
            <person name="He Z."/>
        </authorList>
    </citation>
    <scope>NUCLEOTIDE SEQUENCE</scope>
    <source>
        <strain evidence="18">RS638</strain>
    </source>
</reference>
<evidence type="ECO:0000256" key="10">
    <source>
        <dbReference type="ARBA" id="ARBA00022777"/>
    </source>
</evidence>
<feature type="binding site" evidence="16">
    <location>
        <begin position="126"/>
        <end position="129"/>
    </location>
    <ligand>
        <name>substrate</name>
    </ligand>
</feature>
<evidence type="ECO:0000256" key="15">
    <source>
        <dbReference type="ARBA" id="ARBA00040883"/>
    </source>
</evidence>
<feature type="active site" description="Proton acceptor" evidence="16">
    <location>
        <position position="128"/>
    </location>
</feature>
<dbReference type="GO" id="GO:0015937">
    <property type="term" value="P:coenzyme A biosynthetic process"/>
    <property type="evidence" value="ECO:0007669"/>
    <property type="project" value="UniProtKB-UniRule"/>
</dbReference>
<dbReference type="Pfam" id="PF03309">
    <property type="entry name" value="Pan_kinase"/>
    <property type="match status" value="1"/>
</dbReference>
<protein>
    <recommendedName>
        <fullName evidence="15 16">Type III pantothenate kinase</fullName>
        <ecNumber evidence="6 16">2.7.1.33</ecNumber>
    </recommendedName>
    <alternativeName>
        <fullName evidence="16">PanK-III</fullName>
    </alternativeName>
    <alternativeName>
        <fullName evidence="16">Pantothenic acid kinase</fullName>
    </alternativeName>
</protein>
<evidence type="ECO:0000256" key="6">
    <source>
        <dbReference type="ARBA" id="ARBA00012102"/>
    </source>
</evidence>
<comment type="cofactor">
    <cofactor evidence="2">
        <name>K(+)</name>
        <dbReference type="ChEBI" id="CHEBI:29103"/>
    </cofactor>
</comment>
<dbReference type="PANTHER" id="PTHR34265:SF1">
    <property type="entry name" value="TYPE III PANTOTHENATE KINASE"/>
    <property type="match status" value="1"/>
</dbReference>
<accession>A0A0S4WYQ0</accession>
<evidence type="ECO:0000256" key="12">
    <source>
        <dbReference type="ARBA" id="ARBA00022958"/>
    </source>
</evidence>
<dbReference type="GO" id="GO:0005524">
    <property type="term" value="F:ATP binding"/>
    <property type="evidence" value="ECO:0007669"/>
    <property type="project" value="UniProtKB-UniRule"/>
</dbReference>
<keyword evidence="13 16" id="KW-0173">Coenzyme A biosynthesis</keyword>
<evidence type="ECO:0000256" key="3">
    <source>
        <dbReference type="ARBA" id="ARBA00004496"/>
    </source>
</evidence>
<evidence type="ECO:0000256" key="8">
    <source>
        <dbReference type="ARBA" id="ARBA00022679"/>
    </source>
</evidence>
<keyword evidence="11 16" id="KW-0067">ATP-binding</keyword>
<dbReference type="InterPro" id="IPR043129">
    <property type="entry name" value="ATPase_NBD"/>
</dbReference>
<comment type="pathway">
    <text evidence="4 16">Cofactor biosynthesis; coenzyme A biosynthesis; CoA from (R)-pantothenate: step 1/5.</text>
</comment>
<name>A0A0S4WYQ0_RALSL</name>
<gene>
    <name evidence="16 17" type="primary">coaX</name>
    <name evidence="18" type="ORF">LH706_16590</name>
    <name evidence="17" type="ORF">RUN215_v1_900022</name>
</gene>
<sequence>MIRLKAPPPERPLLLIDAGNTRIKWAWTAADVAPPAVAPGGTPWQHAGARPHDQLAELVEDWRDCHAGAGMAPPDVWISVVAGPALRDALCARITRVFDGARLRIVASEAAAAGLRNGYRDPAQLGTDRWVGAVGARHAWPDTALLLVTAGTATTLDIVAPDGRFAGGLILPGLTLMMRALSRNTAQLPEIDIGYLAARDDAQARTDVPPWADNTQDAIALGCVTAQAGAIAQTWQALQAQYPGGPCRCVLSGGARAALAPHLRMPFQMHDNLVLLGLQVLAHTGHEGRPGAATQA</sequence>
<dbReference type="NCBIfam" id="NF009870">
    <property type="entry name" value="PRK13328.1-6"/>
    <property type="match status" value="1"/>
</dbReference>
<dbReference type="InterPro" id="IPR004619">
    <property type="entry name" value="Type_III_PanK"/>
</dbReference>
<dbReference type="EMBL" id="LN899820">
    <property type="protein sequence ID" value="CUV56569.1"/>
    <property type="molecule type" value="Genomic_DNA"/>
</dbReference>
<evidence type="ECO:0000313" key="18">
    <source>
        <dbReference type="EMBL" id="UZF14597.1"/>
    </source>
</evidence>
<organism evidence="17">
    <name type="scientific">Ralstonia solanacearum</name>
    <name type="common">Pseudomonas solanacearum</name>
    <dbReference type="NCBI Taxonomy" id="305"/>
    <lineage>
        <taxon>Bacteria</taxon>
        <taxon>Pseudomonadati</taxon>
        <taxon>Pseudomonadota</taxon>
        <taxon>Betaproteobacteria</taxon>
        <taxon>Burkholderiales</taxon>
        <taxon>Burkholderiaceae</taxon>
        <taxon>Ralstonia</taxon>
        <taxon>Ralstonia solanacearum species complex</taxon>
    </lineage>
</organism>
<feature type="binding site" evidence="16">
    <location>
        <position position="119"/>
    </location>
    <ligand>
        <name>substrate</name>
    </ligand>
</feature>
<evidence type="ECO:0000256" key="7">
    <source>
        <dbReference type="ARBA" id="ARBA00022490"/>
    </source>
</evidence>
<evidence type="ECO:0000256" key="9">
    <source>
        <dbReference type="ARBA" id="ARBA00022741"/>
    </source>
</evidence>
<evidence type="ECO:0000256" key="5">
    <source>
        <dbReference type="ARBA" id="ARBA00011738"/>
    </source>
</evidence>
<keyword evidence="8 16" id="KW-0808">Transferase</keyword>
<keyword evidence="10 16" id="KW-0418">Kinase</keyword>
<feature type="binding site" evidence="16">
    <location>
        <position position="215"/>
    </location>
    <ligand>
        <name>substrate</name>
    </ligand>
</feature>
<dbReference type="EMBL" id="CP085043">
    <property type="protein sequence ID" value="UZF14597.1"/>
    <property type="molecule type" value="Genomic_DNA"/>
</dbReference>
<comment type="caution">
    <text evidence="16">Lacks conserved residue(s) required for the propagation of feature annotation.</text>
</comment>
<comment type="subunit">
    <text evidence="5 16">Homodimer.</text>
</comment>
<dbReference type="GO" id="GO:0005737">
    <property type="term" value="C:cytoplasm"/>
    <property type="evidence" value="ECO:0007669"/>
    <property type="project" value="UniProtKB-SubCell"/>
</dbReference>
<dbReference type="Gene3D" id="3.30.420.40">
    <property type="match status" value="2"/>
</dbReference>
<keyword evidence="12 16" id="KW-0630">Potassium</keyword>
<evidence type="ECO:0000256" key="1">
    <source>
        <dbReference type="ARBA" id="ARBA00001206"/>
    </source>
</evidence>
<comment type="subcellular location">
    <subcellularLocation>
        <location evidence="3 16">Cytoplasm</location>
    </subcellularLocation>
</comment>
<evidence type="ECO:0000256" key="4">
    <source>
        <dbReference type="ARBA" id="ARBA00005225"/>
    </source>
</evidence>
<evidence type="ECO:0000256" key="11">
    <source>
        <dbReference type="ARBA" id="ARBA00022840"/>
    </source>
</evidence>
<dbReference type="HAMAP" id="MF_01274">
    <property type="entry name" value="Pantothen_kinase_3"/>
    <property type="match status" value="1"/>
</dbReference>
<evidence type="ECO:0000256" key="16">
    <source>
        <dbReference type="HAMAP-Rule" id="MF_01274"/>
    </source>
</evidence>
<keyword evidence="7 16" id="KW-0963">Cytoplasm</keyword>
<proteinExistence type="inferred from homology"/>